<evidence type="ECO:0000256" key="4">
    <source>
        <dbReference type="ARBA" id="ARBA00022840"/>
    </source>
</evidence>
<name>A0A1H3GIW5_9GAMM</name>
<gene>
    <name evidence="6" type="ORF">SAMN05421643_102187</name>
</gene>
<dbReference type="EMBL" id="FNPK01000002">
    <property type="protein sequence ID" value="SDY02444.1"/>
    <property type="molecule type" value="Genomic_DNA"/>
</dbReference>
<dbReference type="GO" id="GO:0016301">
    <property type="term" value="F:kinase activity"/>
    <property type="evidence" value="ECO:0007669"/>
    <property type="project" value="UniProtKB-KW"/>
</dbReference>
<dbReference type="GO" id="GO:0005524">
    <property type="term" value="F:ATP binding"/>
    <property type="evidence" value="ECO:0007669"/>
    <property type="project" value="UniProtKB-KW"/>
</dbReference>
<evidence type="ECO:0000256" key="1">
    <source>
        <dbReference type="ARBA" id="ARBA00022679"/>
    </source>
</evidence>
<sequence length="312" mass="34958">MFKQHKPLSIIYNAKSGFHASNQAEFYEQIINRLSKHGFEIQSFEISSQRSFDLLMQKVLARHRDCEHKGVIVAAGGDGTLNAVAASLMGLDIPMGILPLGTFNYVARVLNIPLDLLEATEVIATGTTRNIHVAQINNHIYLNNASLGLYPLFIQKRELYNQRFGRFPLHAYTSSLDVLIRDRKELKLEVEVDGKKYPVKTPLIFFGNNQLQLAEMNLKIAKCAELGQVAGVVVAKSDKLTLFKMLWQLIQGNLEKAPDVYSFAADEVKVHSKRNKLTVAIDGEIVEMQPPLKITVRKNALKVMVPYDSAPV</sequence>
<accession>A0A1H3GIW5</accession>
<evidence type="ECO:0000313" key="7">
    <source>
        <dbReference type="Proteomes" id="UP000199035"/>
    </source>
</evidence>
<keyword evidence="1" id="KW-0808">Transferase</keyword>
<dbReference type="Proteomes" id="UP000199035">
    <property type="component" value="Unassembled WGS sequence"/>
</dbReference>
<keyword evidence="3 6" id="KW-0418">Kinase</keyword>
<dbReference type="PANTHER" id="PTHR12358:SF54">
    <property type="entry name" value="SPHINGOSINE KINASE RELATED PROTEIN"/>
    <property type="match status" value="1"/>
</dbReference>
<proteinExistence type="predicted"/>
<dbReference type="Gene3D" id="2.60.200.40">
    <property type="match status" value="1"/>
</dbReference>
<dbReference type="InterPro" id="IPR001206">
    <property type="entry name" value="Diacylglycerol_kinase_cat_dom"/>
</dbReference>
<keyword evidence="4" id="KW-0067">ATP-binding</keyword>
<dbReference type="InterPro" id="IPR017438">
    <property type="entry name" value="ATP-NAD_kinase_N"/>
</dbReference>
<organism evidence="6 7">
    <name type="scientific">Acinetobacter kyonggiensis</name>
    <dbReference type="NCBI Taxonomy" id="595670"/>
    <lineage>
        <taxon>Bacteria</taxon>
        <taxon>Pseudomonadati</taxon>
        <taxon>Pseudomonadota</taxon>
        <taxon>Gammaproteobacteria</taxon>
        <taxon>Moraxellales</taxon>
        <taxon>Moraxellaceae</taxon>
        <taxon>Acinetobacter</taxon>
    </lineage>
</organism>
<evidence type="ECO:0000256" key="2">
    <source>
        <dbReference type="ARBA" id="ARBA00022741"/>
    </source>
</evidence>
<dbReference type="SMART" id="SM00046">
    <property type="entry name" value="DAGKc"/>
    <property type="match status" value="1"/>
</dbReference>
<keyword evidence="2" id="KW-0547">Nucleotide-binding</keyword>
<protein>
    <submittedName>
        <fullName evidence="6">Lipid kinase, YegS/Rv2252/BmrU family</fullName>
    </submittedName>
</protein>
<evidence type="ECO:0000259" key="5">
    <source>
        <dbReference type="PROSITE" id="PS50146"/>
    </source>
</evidence>
<keyword evidence="7" id="KW-1185">Reference proteome</keyword>
<dbReference type="STRING" id="595670.SAMN05421643_102187"/>
<feature type="domain" description="DAGKc" evidence="5">
    <location>
        <begin position="3"/>
        <end position="139"/>
    </location>
</feature>
<dbReference type="SUPFAM" id="SSF111331">
    <property type="entry name" value="NAD kinase/diacylglycerol kinase-like"/>
    <property type="match status" value="1"/>
</dbReference>
<dbReference type="PROSITE" id="PS50146">
    <property type="entry name" value="DAGK"/>
    <property type="match status" value="1"/>
</dbReference>
<dbReference type="InterPro" id="IPR050187">
    <property type="entry name" value="Lipid_Phosphate_FormReg"/>
</dbReference>
<reference evidence="7" key="1">
    <citation type="submission" date="2016-10" db="EMBL/GenBank/DDBJ databases">
        <authorList>
            <person name="Varghese N."/>
            <person name="Submissions S."/>
        </authorList>
    </citation>
    <scope>NUCLEOTIDE SEQUENCE [LARGE SCALE GENOMIC DNA]</scope>
    <source>
        <strain evidence="7">ANC 5109</strain>
    </source>
</reference>
<dbReference type="RefSeq" id="WP_092687480.1">
    <property type="nucleotide sequence ID" value="NZ_FNPK01000002.1"/>
</dbReference>
<dbReference type="Pfam" id="PF19279">
    <property type="entry name" value="YegS_C"/>
    <property type="match status" value="1"/>
</dbReference>
<dbReference type="PANTHER" id="PTHR12358">
    <property type="entry name" value="SPHINGOSINE KINASE"/>
    <property type="match status" value="1"/>
</dbReference>
<evidence type="ECO:0000256" key="3">
    <source>
        <dbReference type="ARBA" id="ARBA00022777"/>
    </source>
</evidence>
<dbReference type="InterPro" id="IPR045540">
    <property type="entry name" value="YegS/DAGK_C"/>
</dbReference>
<dbReference type="AlphaFoldDB" id="A0A1H3GIW5"/>
<dbReference type="Pfam" id="PF00781">
    <property type="entry name" value="DAGK_cat"/>
    <property type="match status" value="1"/>
</dbReference>
<evidence type="ECO:0000313" key="6">
    <source>
        <dbReference type="EMBL" id="SDY02444.1"/>
    </source>
</evidence>
<dbReference type="Gene3D" id="3.40.50.10330">
    <property type="entry name" value="Probable inorganic polyphosphate/atp-NAD kinase, domain 1"/>
    <property type="match status" value="1"/>
</dbReference>
<dbReference type="InterPro" id="IPR016064">
    <property type="entry name" value="NAD/diacylglycerol_kinase_sf"/>
</dbReference>